<organism evidence="2 3">
    <name type="scientific">Caerostris darwini</name>
    <dbReference type="NCBI Taxonomy" id="1538125"/>
    <lineage>
        <taxon>Eukaryota</taxon>
        <taxon>Metazoa</taxon>
        <taxon>Ecdysozoa</taxon>
        <taxon>Arthropoda</taxon>
        <taxon>Chelicerata</taxon>
        <taxon>Arachnida</taxon>
        <taxon>Araneae</taxon>
        <taxon>Araneomorphae</taxon>
        <taxon>Entelegynae</taxon>
        <taxon>Araneoidea</taxon>
        <taxon>Araneidae</taxon>
        <taxon>Caerostris</taxon>
    </lineage>
</organism>
<proteinExistence type="predicted"/>
<evidence type="ECO:0000256" key="1">
    <source>
        <dbReference type="SAM" id="MobiDB-lite"/>
    </source>
</evidence>
<reference evidence="2 3" key="1">
    <citation type="submission" date="2021-06" db="EMBL/GenBank/DDBJ databases">
        <title>Caerostris darwini draft genome.</title>
        <authorList>
            <person name="Kono N."/>
            <person name="Arakawa K."/>
        </authorList>
    </citation>
    <scope>NUCLEOTIDE SEQUENCE [LARGE SCALE GENOMIC DNA]</scope>
</reference>
<evidence type="ECO:0000313" key="2">
    <source>
        <dbReference type="EMBL" id="GIY50244.1"/>
    </source>
</evidence>
<gene>
    <name evidence="2" type="ORF">CDAR_319171</name>
</gene>
<dbReference type="EMBL" id="BPLQ01010363">
    <property type="protein sequence ID" value="GIY50244.1"/>
    <property type="molecule type" value="Genomic_DNA"/>
</dbReference>
<protein>
    <submittedName>
        <fullName evidence="2">Uncharacterized protein</fullName>
    </submittedName>
</protein>
<feature type="region of interest" description="Disordered" evidence="1">
    <location>
        <begin position="43"/>
        <end position="65"/>
    </location>
</feature>
<feature type="compositionally biased region" description="Basic and acidic residues" evidence="1">
    <location>
        <begin position="51"/>
        <end position="65"/>
    </location>
</feature>
<comment type="caution">
    <text evidence="2">The sequence shown here is derived from an EMBL/GenBank/DDBJ whole genome shotgun (WGS) entry which is preliminary data.</text>
</comment>
<accession>A0AAV4TYB9</accession>
<evidence type="ECO:0000313" key="3">
    <source>
        <dbReference type="Proteomes" id="UP001054837"/>
    </source>
</evidence>
<keyword evidence="3" id="KW-1185">Reference proteome</keyword>
<dbReference type="Proteomes" id="UP001054837">
    <property type="component" value="Unassembled WGS sequence"/>
</dbReference>
<dbReference type="AlphaFoldDB" id="A0AAV4TYB9"/>
<name>A0AAV4TYB9_9ARAC</name>
<sequence length="104" mass="11808">MFFLYILNSWNIFEIFEEPLFMNKKHLSNRGRFTVQCGIDIPLHSPSNTRRSSEKVSVDPRSPATDRVKISSHCDNDKLSLILARSCLCSESSTCKTIARVTGI</sequence>